<comment type="caution">
    <text evidence="1">The sequence shown here is derived from an EMBL/GenBank/DDBJ whole genome shotgun (WGS) entry which is preliminary data.</text>
</comment>
<accession>A0A1R1PM86</accession>
<organism evidence="1 2">
    <name type="scientific">Zancudomyces culisetae</name>
    <name type="common">Gut fungus</name>
    <name type="synonym">Smittium culisetae</name>
    <dbReference type="NCBI Taxonomy" id="1213189"/>
    <lineage>
        <taxon>Eukaryota</taxon>
        <taxon>Fungi</taxon>
        <taxon>Fungi incertae sedis</taxon>
        <taxon>Zoopagomycota</taxon>
        <taxon>Kickxellomycotina</taxon>
        <taxon>Harpellomycetes</taxon>
        <taxon>Harpellales</taxon>
        <taxon>Legeriomycetaceae</taxon>
        <taxon>Zancudomyces</taxon>
    </lineage>
</organism>
<sequence>MGCLVSKPETHRAIIDEETCLLTDTHISEQPNEVTNQVSYDDLTLNRSQKIKDEERLQLLTVETANKLINVSEQSFFINYQPAKEVSKEYKNLLLEFDKTTDMSQYLPPVKGLGDKYIEMGRTDFDICKVLLSNEKLRDDVKFINQAADNVADALDSFHLVCENEIFVSLTTKSSQKNTN</sequence>
<evidence type="ECO:0000313" key="1">
    <source>
        <dbReference type="EMBL" id="OMH82074.1"/>
    </source>
</evidence>
<gene>
    <name evidence="1" type="ORF">AX774_g4459</name>
</gene>
<evidence type="ECO:0000313" key="2">
    <source>
        <dbReference type="Proteomes" id="UP000188320"/>
    </source>
</evidence>
<dbReference type="EMBL" id="LSSK01000744">
    <property type="protein sequence ID" value="OMH82074.1"/>
    <property type="molecule type" value="Genomic_DNA"/>
</dbReference>
<dbReference type="OrthoDB" id="5539481at2759"/>
<dbReference type="Proteomes" id="UP000188320">
    <property type="component" value="Unassembled WGS sequence"/>
</dbReference>
<keyword evidence="2" id="KW-1185">Reference proteome</keyword>
<dbReference type="AlphaFoldDB" id="A0A1R1PM86"/>
<protein>
    <submittedName>
        <fullName evidence="1">Uncharacterized protein</fullName>
    </submittedName>
</protein>
<proteinExistence type="predicted"/>
<name>A0A1R1PM86_ZANCU</name>
<reference evidence="2" key="1">
    <citation type="submission" date="2017-01" db="EMBL/GenBank/DDBJ databases">
        <authorList>
            <person name="Wang Y."/>
            <person name="White M."/>
            <person name="Kvist S."/>
            <person name="Moncalvo J.-M."/>
        </authorList>
    </citation>
    <scope>NUCLEOTIDE SEQUENCE [LARGE SCALE GENOMIC DNA]</scope>
    <source>
        <strain evidence="2">COL-18-3</strain>
    </source>
</reference>